<keyword evidence="2" id="KW-1185">Reference proteome</keyword>
<dbReference type="AlphaFoldDB" id="A0ABD1NLJ6"/>
<sequence>MVILIAYELVYAVAINLFCDHSCRKNQCVDDVRAAAIQYMRGAVALVLLSAKCRFRQSYSMNGSRGLLATATPKKQENNNEAGETKVTKEMIDPIVILAFSRPPPLPPVIGPLVALSLFDTWWNRDTDEYGK</sequence>
<evidence type="ECO:0000313" key="1">
    <source>
        <dbReference type="EMBL" id="KAL2348020.1"/>
    </source>
</evidence>
<comment type="caution">
    <text evidence="1">The sequence shown here is derived from an EMBL/GenBank/DDBJ whole genome shotgun (WGS) entry which is preliminary data.</text>
</comment>
<gene>
    <name evidence="1" type="ORF">Fmac_002020</name>
</gene>
<accession>A0ABD1NLJ6</accession>
<reference evidence="1 2" key="1">
    <citation type="submission" date="2024-08" db="EMBL/GenBank/DDBJ databases">
        <title>Insights into the chromosomal genome structure of Flemingia macrophylla.</title>
        <authorList>
            <person name="Ding Y."/>
            <person name="Zhao Y."/>
            <person name="Bi W."/>
            <person name="Wu M."/>
            <person name="Zhao G."/>
            <person name="Gong Y."/>
            <person name="Li W."/>
            <person name="Zhang P."/>
        </authorList>
    </citation>
    <scope>NUCLEOTIDE SEQUENCE [LARGE SCALE GENOMIC DNA]</scope>
    <source>
        <strain evidence="1">DYQJB</strain>
        <tissue evidence="1">Leaf</tissue>
    </source>
</reference>
<dbReference type="EMBL" id="JBGMDY010000001">
    <property type="protein sequence ID" value="KAL2348020.1"/>
    <property type="molecule type" value="Genomic_DNA"/>
</dbReference>
<organism evidence="1 2">
    <name type="scientific">Flemingia macrophylla</name>
    <dbReference type="NCBI Taxonomy" id="520843"/>
    <lineage>
        <taxon>Eukaryota</taxon>
        <taxon>Viridiplantae</taxon>
        <taxon>Streptophyta</taxon>
        <taxon>Embryophyta</taxon>
        <taxon>Tracheophyta</taxon>
        <taxon>Spermatophyta</taxon>
        <taxon>Magnoliopsida</taxon>
        <taxon>eudicotyledons</taxon>
        <taxon>Gunneridae</taxon>
        <taxon>Pentapetalae</taxon>
        <taxon>rosids</taxon>
        <taxon>fabids</taxon>
        <taxon>Fabales</taxon>
        <taxon>Fabaceae</taxon>
        <taxon>Papilionoideae</taxon>
        <taxon>50 kb inversion clade</taxon>
        <taxon>NPAAA clade</taxon>
        <taxon>indigoferoid/millettioid clade</taxon>
        <taxon>Phaseoleae</taxon>
        <taxon>Flemingia</taxon>
    </lineage>
</organism>
<proteinExistence type="predicted"/>
<protein>
    <submittedName>
        <fullName evidence="1">Uncharacterized protein</fullName>
    </submittedName>
</protein>
<evidence type="ECO:0000313" key="2">
    <source>
        <dbReference type="Proteomes" id="UP001603857"/>
    </source>
</evidence>
<name>A0ABD1NLJ6_9FABA</name>
<dbReference type="Proteomes" id="UP001603857">
    <property type="component" value="Unassembled WGS sequence"/>
</dbReference>